<dbReference type="InterPro" id="IPR035896">
    <property type="entry name" value="AN1-like_Znf"/>
</dbReference>
<dbReference type="Pfam" id="PF01428">
    <property type="entry name" value="zf-AN1"/>
    <property type="match status" value="1"/>
</dbReference>
<dbReference type="GO" id="GO:0008270">
    <property type="term" value="F:zinc ion binding"/>
    <property type="evidence" value="ECO:0007669"/>
    <property type="project" value="UniProtKB-KW"/>
</dbReference>
<dbReference type="GO" id="GO:0005783">
    <property type="term" value="C:endoplasmic reticulum"/>
    <property type="evidence" value="ECO:0007669"/>
    <property type="project" value="TreeGrafter"/>
</dbReference>
<dbReference type="InterPro" id="IPR057357">
    <property type="entry name" value="Znf-C2H2_ZFAND2A/B"/>
</dbReference>
<dbReference type="GO" id="GO:0043161">
    <property type="term" value="P:proteasome-mediated ubiquitin-dependent protein catabolic process"/>
    <property type="evidence" value="ECO:0007669"/>
    <property type="project" value="TreeGrafter"/>
</dbReference>
<keyword evidence="3 5" id="KW-0863">Zinc-finger</keyword>
<proteinExistence type="predicted"/>
<reference evidence="7 8" key="1">
    <citation type="journal article" date="2014" name="Nat. Genet.">
        <title>Whole-genome sequence of a flatfish provides insights into ZW sex chromosome evolution and adaptation to a benthic lifestyle.</title>
        <authorList>
            <person name="Chen S."/>
            <person name="Zhang G."/>
            <person name="Shao C."/>
            <person name="Huang Q."/>
            <person name="Liu G."/>
            <person name="Zhang P."/>
            <person name="Song W."/>
            <person name="An N."/>
            <person name="Chalopin D."/>
            <person name="Volff J.N."/>
            <person name="Hong Y."/>
            <person name="Li Q."/>
            <person name="Sha Z."/>
            <person name="Zhou H."/>
            <person name="Xie M."/>
            <person name="Yu Q."/>
            <person name="Liu Y."/>
            <person name="Xiang H."/>
            <person name="Wang N."/>
            <person name="Wu K."/>
            <person name="Yang C."/>
            <person name="Zhou Q."/>
            <person name="Liao X."/>
            <person name="Yang L."/>
            <person name="Hu Q."/>
            <person name="Zhang J."/>
            <person name="Meng L."/>
            <person name="Jin L."/>
            <person name="Tian Y."/>
            <person name="Lian J."/>
            <person name="Yang J."/>
            <person name="Miao G."/>
            <person name="Liu S."/>
            <person name="Liang Z."/>
            <person name="Yan F."/>
            <person name="Li Y."/>
            <person name="Sun B."/>
            <person name="Zhang H."/>
            <person name="Zhang J."/>
            <person name="Zhu Y."/>
            <person name="Du M."/>
            <person name="Zhao Y."/>
            <person name="Schartl M."/>
            <person name="Tang Q."/>
            <person name="Wang J."/>
        </authorList>
    </citation>
    <scope>NUCLEOTIDE SEQUENCE</scope>
</reference>
<dbReference type="Gene3D" id="4.10.1110.10">
    <property type="entry name" value="AN1-like Zinc finger"/>
    <property type="match status" value="1"/>
</dbReference>
<dbReference type="PANTHER" id="PTHR14677">
    <property type="entry name" value="ARSENITE INDUCUBLE RNA ASSOCIATED PROTEIN AIP-1-RELATED"/>
    <property type="match status" value="1"/>
</dbReference>
<dbReference type="PANTHER" id="PTHR14677:SF20">
    <property type="entry name" value="ZINC FINGER AN1-TYPE CONTAINING 2A-RELATED"/>
    <property type="match status" value="1"/>
</dbReference>
<evidence type="ECO:0000313" key="7">
    <source>
        <dbReference type="Ensembl" id="ENSCSEP00000033053.1"/>
    </source>
</evidence>
<accession>A0A3P8X071</accession>
<dbReference type="Proteomes" id="UP000265120">
    <property type="component" value="Chromosome 17"/>
</dbReference>
<keyword evidence="2" id="KW-0677">Repeat</keyword>
<dbReference type="Pfam" id="PF25403">
    <property type="entry name" value="zf-C2H2_ZFAND2"/>
    <property type="match status" value="1"/>
</dbReference>
<evidence type="ECO:0000313" key="8">
    <source>
        <dbReference type="Proteomes" id="UP000265120"/>
    </source>
</evidence>
<dbReference type="GO" id="GO:0045047">
    <property type="term" value="P:protein targeting to ER"/>
    <property type="evidence" value="ECO:0007669"/>
    <property type="project" value="TreeGrafter"/>
</dbReference>
<sequence length="168" mass="19136">MEFPDLGEHCSEKTCKRLDFLPMRCDACQEIFCKDHITYANHKCTSSYKKDVQVPVCPLCDTPIPIKRGEMPDIKVGEHIDRDCKSDPAQRKRKVSVETTGRALKIPSYCIEQILSLLLQIFTNKCSKGGCNPQEQEDLALAQALAVSEAEYRRQQQRQQVPGTYSRQ</sequence>
<feature type="domain" description="AN1-type" evidence="6">
    <location>
        <begin position="4"/>
        <end position="52"/>
    </location>
</feature>
<dbReference type="GeneTree" id="ENSGT00940000159648"/>
<dbReference type="SMART" id="SM00154">
    <property type="entry name" value="ZnF_AN1"/>
    <property type="match status" value="1"/>
</dbReference>
<dbReference type="InterPro" id="IPR000058">
    <property type="entry name" value="Znf_AN1"/>
</dbReference>
<evidence type="ECO:0000256" key="3">
    <source>
        <dbReference type="ARBA" id="ARBA00022771"/>
    </source>
</evidence>
<dbReference type="PROSITE" id="PS51039">
    <property type="entry name" value="ZF_AN1"/>
    <property type="match status" value="1"/>
</dbReference>
<dbReference type="SUPFAM" id="SSF118310">
    <property type="entry name" value="AN1-like Zinc finger"/>
    <property type="match status" value="1"/>
</dbReference>
<evidence type="ECO:0000256" key="2">
    <source>
        <dbReference type="ARBA" id="ARBA00022737"/>
    </source>
</evidence>
<organism evidence="7 8">
    <name type="scientific">Cynoglossus semilaevis</name>
    <name type="common">Tongue sole</name>
    <dbReference type="NCBI Taxonomy" id="244447"/>
    <lineage>
        <taxon>Eukaryota</taxon>
        <taxon>Metazoa</taxon>
        <taxon>Chordata</taxon>
        <taxon>Craniata</taxon>
        <taxon>Vertebrata</taxon>
        <taxon>Euteleostomi</taxon>
        <taxon>Actinopterygii</taxon>
        <taxon>Neopterygii</taxon>
        <taxon>Teleostei</taxon>
        <taxon>Neoteleostei</taxon>
        <taxon>Acanthomorphata</taxon>
        <taxon>Carangaria</taxon>
        <taxon>Pleuronectiformes</taxon>
        <taxon>Pleuronectoidei</taxon>
        <taxon>Cynoglossidae</taxon>
        <taxon>Cynoglossinae</taxon>
        <taxon>Cynoglossus</taxon>
    </lineage>
</organism>
<reference evidence="7" key="2">
    <citation type="submission" date="2025-08" db="UniProtKB">
        <authorList>
            <consortium name="Ensembl"/>
        </authorList>
    </citation>
    <scope>IDENTIFICATION</scope>
</reference>
<evidence type="ECO:0000256" key="1">
    <source>
        <dbReference type="ARBA" id="ARBA00022723"/>
    </source>
</evidence>
<dbReference type="AlphaFoldDB" id="A0A3P8X071"/>
<keyword evidence="4" id="KW-0862">Zinc</keyword>
<protein>
    <submittedName>
        <fullName evidence="7">Zinc finger, AN1-type domain 2A</fullName>
    </submittedName>
</protein>
<dbReference type="Ensembl" id="ENSCSET00000033477.1">
    <property type="protein sequence ID" value="ENSCSEP00000033053.1"/>
    <property type="gene ID" value="ENSCSEG00000021215.1"/>
</dbReference>
<reference evidence="7" key="3">
    <citation type="submission" date="2025-09" db="UniProtKB">
        <authorList>
            <consortium name="Ensembl"/>
        </authorList>
    </citation>
    <scope>IDENTIFICATION</scope>
</reference>
<keyword evidence="8" id="KW-1185">Reference proteome</keyword>
<keyword evidence="1" id="KW-0479">Metal-binding</keyword>
<name>A0A3P8X071_CYNSE</name>
<dbReference type="FunFam" id="4.10.1110.10:FF:000003">
    <property type="entry name" value="AN1-type zinc finger protein 2B isoform X1"/>
    <property type="match status" value="1"/>
</dbReference>
<evidence type="ECO:0000256" key="4">
    <source>
        <dbReference type="ARBA" id="ARBA00022833"/>
    </source>
</evidence>
<evidence type="ECO:0000259" key="6">
    <source>
        <dbReference type="PROSITE" id="PS51039"/>
    </source>
</evidence>
<evidence type="ECO:0000256" key="5">
    <source>
        <dbReference type="PROSITE-ProRule" id="PRU00449"/>
    </source>
</evidence>